<proteinExistence type="predicted"/>
<feature type="compositionally biased region" description="Polar residues" evidence="1">
    <location>
        <begin position="20"/>
        <end position="32"/>
    </location>
</feature>
<dbReference type="Proteomes" id="UP000503580">
    <property type="component" value="Chromosome"/>
</dbReference>
<evidence type="ECO:0000313" key="2">
    <source>
        <dbReference type="EMBL" id="QIR26705.1"/>
    </source>
</evidence>
<keyword evidence="3" id="KW-1185">Reference proteome</keyword>
<feature type="compositionally biased region" description="Gly residues" evidence="1">
    <location>
        <begin position="1"/>
        <end position="14"/>
    </location>
</feature>
<feature type="region of interest" description="Disordered" evidence="1">
    <location>
        <begin position="1"/>
        <end position="32"/>
    </location>
</feature>
<dbReference type="AlphaFoldDB" id="A0A6G9RKB0"/>
<dbReference type="KEGG" id="kgn:GY169_07680"/>
<reference evidence="2 3" key="1">
    <citation type="submission" date="2020-02" db="EMBL/GenBank/DDBJ databases">
        <title>Whole genome PO2S7.</title>
        <authorList>
            <person name="Singha K.M."/>
        </authorList>
    </citation>
    <scope>NUCLEOTIDE SEQUENCE [LARGE SCALE GENOMIC DNA]</scope>
    <source>
        <strain evidence="2 3">PO2S7</strain>
    </source>
</reference>
<accession>A0A6G9RKB0</accession>
<evidence type="ECO:0000256" key="1">
    <source>
        <dbReference type="SAM" id="MobiDB-lite"/>
    </source>
</evidence>
<evidence type="ECO:0000313" key="3">
    <source>
        <dbReference type="Proteomes" id="UP000503580"/>
    </source>
</evidence>
<dbReference type="EMBL" id="CP050321">
    <property type="protein sequence ID" value="QIR26705.1"/>
    <property type="molecule type" value="Genomic_DNA"/>
</dbReference>
<sequence>MGGAVKKILGGGGSSKSTVKEQSSGTASSFLMNNTDYKNYTNQAIKEIGNISVSPQQMAEMPAAERAALQNLMTGQDYSQYTKAQQLMTSGGEKLFNQGQEQLSGATDILSRLQNLSQADYQNMLSSEMNNDLVKSQIGQATEDINAYAQKQEHALDQSAIGSGNINSSRAGVAQGVIIGNAAKAIGSASVQYRTAEEQNAQNRLMSYLNLQSGTASQLANIGQNQQSTGLNMYGQGMGYYGQGIAGNLQNQQNAVNAGNMLRTYQQQQLDINRYNQQLMSAPSLARLGYANQYLLNMAELSKTSTGTTTQTTKTPSSGGGLLTPIMAMGGMAMGNSGMLNGIFGSTKDAAGGYSQQQQAGGVFGGMFGQALSSF</sequence>
<dbReference type="RefSeq" id="WP_167575402.1">
    <property type="nucleotide sequence ID" value="NZ_CP050321.1"/>
</dbReference>
<organism evidence="2 3">
    <name type="scientific">Kluyvera genomosp. 3</name>
    <dbReference type="NCBI Taxonomy" id="2774055"/>
    <lineage>
        <taxon>Bacteria</taxon>
        <taxon>Pseudomonadati</taxon>
        <taxon>Pseudomonadota</taxon>
        <taxon>Gammaproteobacteria</taxon>
        <taxon>Enterobacterales</taxon>
        <taxon>Enterobacteriaceae</taxon>
        <taxon>Kluyvera</taxon>
    </lineage>
</organism>
<name>A0A6G9RKB0_9ENTR</name>
<protein>
    <submittedName>
        <fullName evidence="2">Uncharacterized protein</fullName>
    </submittedName>
</protein>
<gene>
    <name evidence="2" type="ORF">GY169_07680</name>
</gene>